<evidence type="ECO:0000313" key="9">
    <source>
        <dbReference type="EMBL" id="KAJ4847564.1"/>
    </source>
</evidence>
<evidence type="ECO:0000256" key="2">
    <source>
        <dbReference type="ARBA" id="ARBA00023015"/>
    </source>
</evidence>
<dbReference type="InterPro" id="IPR001471">
    <property type="entry name" value="AP2/ERF_dom"/>
</dbReference>
<dbReference type="InterPro" id="IPR044808">
    <property type="entry name" value="ERF_plant"/>
</dbReference>
<feature type="region of interest" description="Disordered" evidence="7">
    <location>
        <begin position="303"/>
        <end position="343"/>
    </location>
</feature>
<name>A0A9Q0GC94_9ROSI</name>
<evidence type="ECO:0000256" key="3">
    <source>
        <dbReference type="ARBA" id="ARBA00023125"/>
    </source>
</evidence>
<dbReference type="SMART" id="SM00380">
    <property type="entry name" value="AP2"/>
    <property type="match status" value="1"/>
</dbReference>
<evidence type="ECO:0000256" key="6">
    <source>
        <dbReference type="ARBA" id="ARBA00024343"/>
    </source>
</evidence>
<proteinExistence type="inferred from homology"/>
<dbReference type="GO" id="GO:0009873">
    <property type="term" value="P:ethylene-activated signaling pathway"/>
    <property type="evidence" value="ECO:0007669"/>
    <property type="project" value="InterPro"/>
</dbReference>
<evidence type="ECO:0000256" key="5">
    <source>
        <dbReference type="ARBA" id="ARBA00023242"/>
    </source>
</evidence>
<dbReference type="CDD" id="cd00018">
    <property type="entry name" value="AP2"/>
    <property type="match status" value="1"/>
</dbReference>
<feature type="domain" description="AP2/ERF" evidence="8">
    <location>
        <begin position="241"/>
        <end position="299"/>
    </location>
</feature>
<dbReference type="GO" id="GO:0005634">
    <property type="term" value="C:nucleus"/>
    <property type="evidence" value="ECO:0007669"/>
    <property type="project" value="UniProtKB-SubCell"/>
</dbReference>
<sequence length="343" mass="37048">MYGESESLPSLKSDYTPLESIRQPLLEDDDPFLEINSGGLPVYSQNDSSFDSLLTTENWGDILSQVDSASSIIPEYQPNPVYDEISQDQIFDEVFNAAGLLEPYHHQVSSPPDLSGFIESVSANSPASGDSLIINPNNKPEVFSSLDLIGGFQSEGSVSSTADSLWNNINPFSAAAAPADHIMTSPATISFEAAAAAAQDDKMTHTARPKGRNVYEGVSFEAGGAAHDDKMTHTATPKGRNYMGVRRRPWGTYAAEIRGPRKSGSRIWLGTYDTPEGAALAYDRAAFKMRGPKAKLNFPHLINSNTANDSNQPRVVFLRRASPADPSPPNSSSSSSSNKSRRN</sequence>
<dbReference type="GO" id="GO:0003700">
    <property type="term" value="F:DNA-binding transcription factor activity"/>
    <property type="evidence" value="ECO:0007669"/>
    <property type="project" value="InterPro"/>
</dbReference>
<dbReference type="Gene3D" id="3.30.730.10">
    <property type="entry name" value="AP2/ERF domain"/>
    <property type="match status" value="1"/>
</dbReference>
<dbReference type="SUPFAM" id="SSF54171">
    <property type="entry name" value="DNA-binding domain"/>
    <property type="match status" value="1"/>
</dbReference>
<dbReference type="PROSITE" id="PS51032">
    <property type="entry name" value="AP2_ERF"/>
    <property type="match status" value="1"/>
</dbReference>
<evidence type="ECO:0000256" key="7">
    <source>
        <dbReference type="SAM" id="MobiDB-lite"/>
    </source>
</evidence>
<dbReference type="InterPro" id="IPR016177">
    <property type="entry name" value="DNA-bd_dom_sf"/>
</dbReference>
<dbReference type="AlphaFoldDB" id="A0A9Q0GC94"/>
<feature type="compositionally biased region" description="Polar residues" evidence="7">
    <location>
        <begin position="303"/>
        <end position="313"/>
    </location>
</feature>
<protein>
    <recommendedName>
        <fullName evidence="8">AP2/ERF domain-containing protein</fullName>
    </recommendedName>
</protein>
<keyword evidence="5" id="KW-0539">Nucleus</keyword>
<accession>A0A9Q0GC94</accession>
<dbReference type="PRINTS" id="PR00367">
    <property type="entry name" value="ETHRSPELEMNT"/>
</dbReference>
<dbReference type="InterPro" id="IPR036955">
    <property type="entry name" value="AP2/ERF_dom_sf"/>
</dbReference>
<comment type="subcellular location">
    <subcellularLocation>
        <location evidence="1">Nucleus</location>
    </subcellularLocation>
</comment>
<reference evidence="9" key="2">
    <citation type="journal article" date="2023" name="Plants (Basel)">
        <title>Annotation of the Turnera subulata (Passifloraceae) Draft Genome Reveals the S-Locus Evolved after the Divergence of Turneroideae from Passifloroideae in a Stepwise Manner.</title>
        <authorList>
            <person name="Henning P.M."/>
            <person name="Roalson E.H."/>
            <person name="Mir W."/>
            <person name="McCubbin A.G."/>
            <person name="Shore J.S."/>
        </authorList>
    </citation>
    <scope>NUCLEOTIDE SEQUENCE</scope>
    <source>
        <strain evidence="9">F60SS</strain>
    </source>
</reference>
<gene>
    <name evidence="9" type="ORF">Tsubulata_015384</name>
</gene>
<dbReference type="EMBL" id="JAKUCV010001126">
    <property type="protein sequence ID" value="KAJ4847564.1"/>
    <property type="molecule type" value="Genomic_DNA"/>
</dbReference>
<organism evidence="9 10">
    <name type="scientific">Turnera subulata</name>
    <dbReference type="NCBI Taxonomy" id="218843"/>
    <lineage>
        <taxon>Eukaryota</taxon>
        <taxon>Viridiplantae</taxon>
        <taxon>Streptophyta</taxon>
        <taxon>Embryophyta</taxon>
        <taxon>Tracheophyta</taxon>
        <taxon>Spermatophyta</taxon>
        <taxon>Magnoliopsida</taxon>
        <taxon>eudicotyledons</taxon>
        <taxon>Gunneridae</taxon>
        <taxon>Pentapetalae</taxon>
        <taxon>rosids</taxon>
        <taxon>fabids</taxon>
        <taxon>Malpighiales</taxon>
        <taxon>Passifloraceae</taxon>
        <taxon>Turnera</taxon>
    </lineage>
</organism>
<evidence type="ECO:0000256" key="1">
    <source>
        <dbReference type="ARBA" id="ARBA00004123"/>
    </source>
</evidence>
<comment type="caution">
    <text evidence="9">The sequence shown here is derived from an EMBL/GenBank/DDBJ whole genome shotgun (WGS) entry which is preliminary data.</text>
</comment>
<dbReference type="PANTHER" id="PTHR31190">
    <property type="entry name" value="DNA-BINDING DOMAIN"/>
    <property type="match status" value="1"/>
</dbReference>
<dbReference type="GO" id="GO:0003677">
    <property type="term" value="F:DNA binding"/>
    <property type="evidence" value="ECO:0007669"/>
    <property type="project" value="UniProtKB-KW"/>
</dbReference>
<feature type="compositionally biased region" description="Low complexity" evidence="7">
    <location>
        <begin position="319"/>
        <end position="343"/>
    </location>
</feature>
<dbReference type="Pfam" id="PF00847">
    <property type="entry name" value="AP2"/>
    <property type="match status" value="1"/>
</dbReference>
<dbReference type="PANTHER" id="PTHR31190:SF102">
    <property type="entry name" value="AP2_ERF DOMAIN-CONTAINING PROTEIN"/>
    <property type="match status" value="1"/>
</dbReference>
<dbReference type="OrthoDB" id="552345at2759"/>
<keyword evidence="10" id="KW-1185">Reference proteome</keyword>
<evidence type="ECO:0000259" key="8">
    <source>
        <dbReference type="PROSITE" id="PS51032"/>
    </source>
</evidence>
<keyword evidence="3" id="KW-0238">DNA-binding</keyword>
<keyword evidence="2" id="KW-0805">Transcription regulation</keyword>
<comment type="similarity">
    <text evidence="6">Belongs to the AP2/ERF transcription factor family. ERF subfamily.</text>
</comment>
<reference evidence="9" key="1">
    <citation type="submission" date="2022-02" db="EMBL/GenBank/DDBJ databases">
        <authorList>
            <person name="Henning P.M."/>
            <person name="McCubbin A.G."/>
            <person name="Shore J.S."/>
        </authorList>
    </citation>
    <scope>NUCLEOTIDE SEQUENCE</scope>
    <source>
        <strain evidence="9">F60SS</strain>
        <tissue evidence="9">Leaves</tissue>
    </source>
</reference>
<dbReference type="FunFam" id="3.30.730.10:FF:000001">
    <property type="entry name" value="Ethylene-responsive transcription factor 2"/>
    <property type="match status" value="1"/>
</dbReference>
<evidence type="ECO:0000256" key="4">
    <source>
        <dbReference type="ARBA" id="ARBA00023163"/>
    </source>
</evidence>
<dbReference type="Proteomes" id="UP001141552">
    <property type="component" value="Unassembled WGS sequence"/>
</dbReference>
<keyword evidence="4" id="KW-0804">Transcription</keyword>
<evidence type="ECO:0000313" key="10">
    <source>
        <dbReference type="Proteomes" id="UP001141552"/>
    </source>
</evidence>